<dbReference type="InterPro" id="IPR001304">
    <property type="entry name" value="C-type_lectin-like"/>
</dbReference>
<evidence type="ECO:0000259" key="1">
    <source>
        <dbReference type="Pfam" id="PF00059"/>
    </source>
</evidence>
<dbReference type="InterPro" id="IPR016186">
    <property type="entry name" value="C-type_lectin-like/link_sf"/>
</dbReference>
<dbReference type="Pfam" id="PF00059">
    <property type="entry name" value="Lectin_C"/>
    <property type="match status" value="1"/>
</dbReference>
<dbReference type="InterPro" id="IPR016187">
    <property type="entry name" value="CTDL_fold"/>
</dbReference>
<comment type="caution">
    <text evidence="2">The sequence shown here is derived from an EMBL/GenBank/DDBJ whole genome shotgun (WGS) entry which is preliminary data.</text>
</comment>
<dbReference type="SUPFAM" id="SSF56436">
    <property type="entry name" value="C-type lectin-like"/>
    <property type="match status" value="1"/>
</dbReference>
<proteinExistence type="predicted"/>
<evidence type="ECO:0000313" key="2">
    <source>
        <dbReference type="EMBL" id="KAK3768310.1"/>
    </source>
</evidence>
<dbReference type="Proteomes" id="UP001283361">
    <property type="component" value="Unassembled WGS sequence"/>
</dbReference>
<gene>
    <name evidence="2" type="ORF">RRG08_031102</name>
</gene>
<organism evidence="2 3">
    <name type="scientific">Elysia crispata</name>
    <name type="common">lettuce slug</name>
    <dbReference type="NCBI Taxonomy" id="231223"/>
    <lineage>
        <taxon>Eukaryota</taxon>
        <taxon>Metazoa</taxon>
        <taxon>Spiralia</taxon>
        <taxon>Lophotrochozoa</taxon>
        <taxon>Mollusca</taxon>
        <taxon>Gastropoda</taxon>
        <taxon>Heterobranchia</taxon>
        <taxon>Euthyneura</taxon>
        <taxon>Panpulmonata</taxon>
        <taxon>Sacoglossa</taxon>
        <taxon>Placobranchoidea</taxon>
        <taxon>Plakobranchidae</taxon>
        <taxon>Elysia</taxon>
    </lineage>
</organism>
<dbReference type="AlphaFoldDB" id="A0AAE0ZFM9"/>
<dbReference type="Gene3D" id="3.10.100.10">
    <property type="entry name" value="Mannose-Binding Protein A, subunit A"/>
    <property type="match status" value="1"/>
</dbReference>
<sequence length="148" mass="16688">MDSFHSKIKHSATVRCHMLKSPQYNQFWSCNSFFILQQDHARGSNYSNAVTSCHQNQGHLTSTKAKEKRKIIQSFLTTDSPGISVGFSDTIQEGEYILEEDGSVMTPGQLEELFNFLEPSDGGLSRSEDCGMVYVDFWGLNDVSCFKQ</sequence>
<protein>
    <recommendedName>
        <fullName evidence="1">C-type lectin domain-containing protein</fullName>
    </recommendedName>
</protein>
<keyword evidence="3" id="KW-1185">Reference proteome</keyword>
<reference evidence="2" key="1">
    <citation type="journal article" date="2023" name="G3 (Bethesda)">
        <title>A reference genome for the long-term kleptoplast-retaining sea slug Elysia crispata morphotype clarki.</title>
        <authorList>
            <person name="Eastman K.E."/>
            <person name="Pendleton A.L."/>
            <person name="Shaikh M.A."/>
            <person name="Suttiyut T."/>
            <person name="Ogas R."/>
            <person name="Tomko P."/>
            <person name="Gavelis G."/>
            <person name="Widhalm J.R."/>
            <person name="Wisecaver J.H."/>
        </authorList>
    </citation>
    <scope>NUCLEOTIDE SEQUENCE</scope>
    <source>
        <strain evidence="2">ECLA1</strain>
    </source>
</reference>
<accession>A0AAE0ZFM9</accession>
<evidence type="ECO:0000313" key="3">
    <source>
        <dbReference type="Proteomes" id="UP001283361"/>
    </source>
</evidence>
<feature type="domain" description="C-type lectin" evidence="1">
    <location>
        <begin position="44"/>
        <end position="147"/>
    </location>
</feature>
<name>A0AAE0ZFM9_9GAST</name>
<dbReference type="EMBL" id="JAWDGP010004062">
    <property type="protein sequence ID" value="KAK3768310.1"/>
    <property type="molecule type" value="Genomic_DNA"/>
</dbReference>